<feature type="region of interest" description="Disordered" evidence="1">
    <location>
        <begin position="586"/>
        <end position="610"/>
    </location>
</feature>
<evidence type="ECO:0000313" key="3">
    <source>
        <dbReference type="Proteomes" id="UP000719412"/>
    </source>
</evidence>
<evidence type="ECO:0000313" key="2">
    <source>
        <dbReference type="EMBL" id="KAH0809419.1"/>
    </source>
</evidence>
<feature type="region of interest" description="Disordered" evidence="1">
    <location>
        <begin position="117"/>
        <end position="151"/>
    </location>
</feature>
<feature type="compositionally biased region" description="Basic and acidic residues" evidence="1">
    <location>
        <begin position="463"/>
        <end position="477"/>
    </location>
</feature>
<feature type="compositionally biased region" description="Polar residues" evidence="1">
    <location>
        <begin position="593"/>
        <end position="610"/>
    </location>
</feature>
<feature type="region of interest" description="Disordered" evidence="1">
    <location>
        <begin position="546"/>
        <end position="572"/>
    </location>
</feature>
<organism evidence="2 3">
    <name type="scientific">Tenebrio molitor</name>
    <name type="common">Yellow mealworm beetle</name>
    <dbReference type="NCBI Taxonomy" id="7067"/>
    <lineage>
        <taxon>Eukaryota</taxon>
        <taxon>Metazoa</taxon>
        <taxon>Ecdysozoa</taxon>
        <taxon>Arthropoda</taxon>
        <taxon>Hexapoda</taxon>
        <taxon>Insecta</taxon>
        <taxon>Pterygota</taxon>
        <taxon>Neoptera</taxon>
        <taxon>Endopterygota</taxon>
        <taxon>Coleoptera</taxon>
        <taxon>Polyphaga</taxon>
        <taxon>Cucujiformia</taxon>
        <taxon>Tenebrionidae</taxon>
        <taxon>Tenebrio</taxon>
    </lineage>
</organism>
<name>A0A8J6H7B3_TENMO</name>
<evidence type="ECO:0000256" key="1">
    <source>
        <dbReference type="SAM" id="MobiDB-lite"/>
    </source>
</evidence>
<dbReference type="EMBL" id="JABDTM020028150">
    <property type="protein sequence ID" value="KAH0809419.1"/>
    <property type="molecule type" value="Genomic_DNA"/>
</dbReference>
<sequence length="610" mass="68151">MALKSRPAVKRYSAINIFDKLPEPTAILPDYWLRRDALRAASVAALINYFRAGGGSRLGRGSFRRDLLVTEKEGEGGGGLQVSRRVPIRDHPWRGEHPAGLPPVTRGSFLQRRTNLQDGTLAGRPNGNRRPPVAPLETNKERNLPNTRKQVGRLSYKSRISIKCKCLRVSRAGCAAAVALTVGGHLQLTPFGGTGRCRSHSPPTRFRRDRRRFVNVIDRVRCGKGRPETFPVRRGPPLTANVTVTFIGRKIIFGGGERPPPIEFGRVKEITMLPTNNSKRRRRFGSKREVFVHQRVGGDGVPRIHPRNGIYSPGPPGNIFEFSHNREWGEFCGCTTELAVASHESRIPNFCRVPPRREFNRKTIPVQDESLTEQTRKKQQQKRIFYDSSCTTPEVWPTCPVKSPEAQLKYLDEKRSSSAAVEYTRKENDSSGSESLFCLSLLCEIPPISGSVPCERLIGTGEPTEKQITQRDYRDSGSDYAASDNGRVKIHQASKSEVSCCHKPFNQKRIYAPPAAVGAVRRRRFRSAPVETSPADRHPIPIRRRRGWKNDTVPGGDPRGCSSRGYPPGTHLQGVNLQVTLFSRPLSDDENINGGNSFTHEQPTDVRNQS</sequence>
<accession>A0A8J6H7B3</accession>
<gene>
    <name evidence="2" type="ORF">GEV33_013372</name>
</gene>
<reference evidence="2" key="1">
    <citation type="journal article" date="2020" name="J Insects Food Feed">
        <title>The yellow mealworm (Tenebrio molitor) genome: a resource for the emerging insects as food and feed industry.</title>
        <authorList>
            <person name="Eriksson T."/>
            <person name="Andere A."/>
            <person name="Kelstrup H."/>
            <person name="Emery V."/>
            <person name="Picard C."/>
        </authorList>
    </citation>
    <scope>NUCLEOTIDE SEQUENCE</scope>
    <source>
        <strain evidence="2">Stoneville</strain>
        <tissue evidence="2">Whole head</tissue>
    </source>
</reference>
<dbReference type="AlphaFoldDB" id="A0A8J6H7B3"/>
<reference evidence="2" key="2">
    <citation type="submission" date="2021-08" db="EMBL/GenBank/DDBJ databases">
        <authorList>
            <person name="Eriksson T."/>
        </authorList>
    </citation>
    <scope>NUCLEOTIDE SEQUENCE</scope>
    <source>
        <strain evidence="2">Stoneville</strain>
        <tissue evidence="2">Whole head</tissue>
    </source>
</reference>
<proteinExistence type="predicted"/>
<comment type="caution">
    <text evidence="2">The sequence shown here is derived from an EMBL/GenBank/DDBJ whole genome shotgun (WGS) entry which is preliminary data.</text>
</comment>
<feature type="region of interest" description="Disordered" evidence="1">
    <location>
        <begin position="462"/>
        <end position="481"/>
    </location>
</feature>
<dbReference type="Proteomes" id="UP000719412">
    <property type="component" value="Unassembled WGS sequence"/>
</dbReference>
<protein>
    <submittedName>
        <fullName evidence="2">Uncharacterized protein</fullName>
    </submittedName>
</protein>
<keyword evidence="3" id="KW-1185">Reference proteome</keyword>